<evidence type="ECO:0000313" key="2">
    <source>
        <dbReference type="EMBL" id="RZN62780.1"/>
    </source>
</evidence>
<proteinExistence type="predicted"/>
<dbReference type="AlphaFoldDB" id="A0A3R9Q038"/>
<dbReference type="Proteomes" id="UP000277582">
    <property type="component" value="Unassembled WGS sequence"/>
</dbReference>
<dbReference type="EMBL" id="RCOS01000030">
    <property type="protein sequence ID" value="RSN77700.1"/>
    <property type="molecule type" value="Genomic_DNA"/>
</dbReference>
<protein>
    <submittedName>
        <fullName evidence="1">DUF2116 family Zn-ribbon domain-containing protein</fullName>
    </submittedName>
</protein>
<evidence type="ECO:0000313" key="3">
    <source>
        <dbReference type="Proteomes" id="UP000277582"/>
    </source>
</evidence>
<sequence length="72" mass="8872">MKSGAVKHVAFLKGLFSRRCANCGRRIEGKPYRWRGKYFCSEKCKKEYRRRHRRERKLRLPPEDAFHAIYWR</sequence>
<evidence type="ECO:0000313" key="4">
    <source>
        <dbReference type="Proteomes" id="UP000316217"/>
    </source>
</evidence>
<reference evidence="2 4" key="2">
    <citation type="journal article" date="2019" name="Nat. Microbiol.">
        <title>Wide diversity of methane and short-chain alkane metabolisms in uncultured archaea.</title>
        <authorList>
            <person name="Borrel G."/>
            <person name="Adam P.S."/>
            <person name="McKay L.J."/>
            <person name="Chen L.X."/>
            <person name="Sierra-Garcia I.N."/>
            <person name="Sieber C.M."/>
            <person name="Letourneur Q."/>
            <person name="Ghozlane A."/>
            <person name="Andersen G.L."/>
            <person name="Li W.J."/>
            <person name="Hallam S.J."/>
            <person name="Muyzer G."/>
            <person name="de Oliveira V.M."/>
            <person name="Inskeep W.P."/>
            <person name="Banfield J.F."/>
            <person name="Gribaldo S."/>
        </authorList>
    </citation>
    <scope>NUCLEOTIDE SEQUENCE [LARGE SCALE GENOMIC DNA]</scope>
    <source>
        <strain evidence="2">NM4</strain>
    </source>
</reference>
<dbReference type="Proteomes" id="UP000316217">
    <property type="component" value="Unassembled WGS sequence"/>
</dbReference>
<gene>
    <name evidence="1" type="ORF">D6D85_02450</name>
    <name evidence="2" type="ORF">EF810_01975</name>
</gene>
<accession>A0A3R9Q038</accession>
<name>A0A3R9Q038_9CREN</name>
<evidence type="ECO:0000313" key="1">
    <source>
        <dbReference type="EMBL" id="RSN77700.1"/>
    </source>
</evidence>
<reference evidence="1 3" key="1">
    <citation type="submission" date="2018-10" db="EMBL/GenBank/DDBJ databases">
        <title>Co-occurring genomic capacity for anaerobic methane metabolism and dissimilatory sulfite reduction discovered in the Korarchaeota.</title>
        <authorList>
            <person name="Mckay L.J."/>
            <person name="Dlakic M."/>
            <person name="Fields M.W."/>
            <person name="Delmont T.O."/>
            <person name="Eren A.M."/>
            <person name="Jay Z.J."/>
            <person name="Klingelsmith K.B."/>
            <person name="Rusch D.B."/>
            <person name="Inskeep W.P."/>
        </authorList>
    </citation>
    <scope>NUCLEOTIDE SEQUENCE [LARGE SCALE GENOMIC DNA]</scope>
    <source>
        <strain evidence="1 3">MDKW</strain>
    </source>
</reference>
<comment type="caution">
    <text evidence="1">The sequence shown here is derived from an EMBL/GenBank/DDBJ whole genome shotgun (WGS) entry which is preliminary data.</text>
</comment>
<organism evidence="1 3">
    <name type="scientific">Candidatus Methanodesulfokora washburnensis</name>
    <dbReference type="NCBI Taxonomy" id="2478471"/>
    <lineage>
        <taxon>Archaea</taxon>
        <taxon>Thermoproteota</taxon>
        <taxon>Candidatus Korarchaeia</taxon>
        <taxon>Candidatus Korarchaeia incertae sedis</taxon>
        <taxon>Candidatus Methanodesulfokora</taxon>
    </lineage>
</organism>
<dbReference type="EMBL" id="RXII01000035">
    <property type="protein sequence ID" value="RZN62780.1"/>
    <property type="molecule type" value="Genomic_DNA"/>
</dbReference>
<keyword evidence="3" id="KW-1185">Reference proteome</keyword>